<evidence type="ECO:0000259" key="1">
    <source>
        <dbReference type="Pfam" id="PF19512"/>
    </source>
</evidence>
<protein>
    <recommendedName>
        <fullName evidence="1">DUF6046 domain-containing protein</fullName>
    </recommendedName>
</protein>
<feature type="domain" description="DUF6046" evidence="1">
    <location>
        <begin position="73"/>
        <end position="191"/>
    </location>
</feature>
<accession>A0A8S5R7M8</accession>
<dbReference type="InterPro" id="IPR046109">
    <property type="entry name" value="DUF6046"/>
</dbReference>
<evidence type="ECO:0000313" key="2">
    <source>
        <dbReference type="EMBL" id="DAE26996.1"/>
    </source>
</evidence>
<reference evidence="2" key="1">
    <citation type="journal article" date="2021" name="Proc. Natl. Acad. Sci. U.S.A.">
        <title>A Catalog of Tens of Thousands of Viruses from Human Metagenomes Reveals Hidden Associations with Chronic Diseases.</title>
        <authorList>
            <person name="Tisza M.J."/>
            <person name="Buck C.B."/>
        </authorList>
    </citation>
    <scope>NUCLEOTIDE SEQUENCE</scope>
    <source>
        <strain evidence="2">CtVE78</strain>
    </source>
</reference>
<dbReference type="EMBL" id="BK015825">
    <property type="protein sequence ID" value="DAE26996.1"/>
    <property type="molecule type" value="Genomic_DNA"/>
</dbReference>
<sequence>MTTFELDELIRRLPFPPPFLFDHPRVQGAEGASPEVAPALTADELEEVQNNVLGLPMVFPLSLALEGGEPWLLPHEAQITLTGQHVLVKRQVAKGKIRGSIKERWSLDDYIIQIDGVLIGADGRYPKDDVQRLRGYFEAAKVSAYCPLLELFGITRIVFESWEFPHTPGEANQAFSAQAVSDDTYKLLLTRRDLTK</sequence>
<dbReference type="Pfam" id="PF19512">
    <property type="entry name" value="DUF6046"/>
    <property type="match status" value="1"/>
</dbReference>
<name>A0A8S5R7M8_9VIRU</name>
<organism evidence="2">
    <name type="scientific">virus sp. ctVE78</name>
    <dbReference type="NCBI Taxonomy" id="2826804"/>
    <lineage>
        <taxon>Viruses</taxon>
    </lineage>
</organism>
<proteinExistence type="predicted"/>